<gene>
    <name evidence="1" type="ORF">WMO63_12460</name>
</gene>
<dbReference type="PANTHER" id="PTHR36112">
    <property type="entry name" value="RIBOSOMAL RNA SMALL SUBUNIT METHYLTRANSFERASE J"/>
    <property type="match status" value="1"/>
</dbReference>
<keyword evidence="1" id="KW-0808">Transferase</keyword>
<dbReference type="Proteomes" id="UP001465426">
    <property type="component" value="Unassembled WGS sequence"/>
</dbReference>
<protein>
    <submittedName>
        <fullName evidence="1">Class I SAM-dependent methyltransferase</fullName>
        <ecNumber evidence="1">2.1.1.-</ecNumber>
    </submittedName>
</protein>
<evidence type="ECO:0000313" key="2">
    <source>
        <dbReference type="Proteomes" id="UP001465426"/>
    </source>
</evidence>
<proteinExistence type="predicted"/>
<dbReference type="RefSeq" id="WP_031538155.1">
    <property type="nucleotide sequence ID" value="NZ_JBBMFN010000028.1"/>
</dbReference>
<name>A0ABV1EZF8_9BACI</name>
<evidence type="ECO:0000313" key="1">
    <source>
        <dbReference type="EMBL" id="MEQ2466480.1"/>
    </source>
</evidence>
<keyword evidence="2" id="KW-1185">Reference proteome</keyword>
<reference evidence="1 2" key="1">
    <citation type="submission" date="2024-03" db="EMBL/GenBank/DDBJ databases">
        <title>Human intestinal bacterial collection.</title>
        <authorList>
            <person name="Pauvert C."/>
            <person name="Hitch T.C.A."/>
            <person name="Clavel T."/>
        </authorList>
    </citation>
    <scope>NUCLEOTIDE SEQUENCE [LARGE SCALE GENOMIC DNA]</scope>
    <source>
        <strain evidence="1 2">CLA-SR-H024</strain>
    </source>
</reference>
<dbReference type="Pfam" id="PF04445">
    <property type="entry name" value="SAM_MT"/>
    <property type="match status" value="1"/>
</dbReference>
<dbReference type="PANTHER" id="PTHR36112:SF1">
    <property type="entry name" value="RIBOSOMAL RNA SMALL SUBUNIT METHYLTRANSFERASE J"/>
    <property type="match status" value="1"/>
</dbReference>
<dbReference type="SUPFAM" id="SSF53335">
    <property type="entry name" value="S-adenosyl-L-methionine-dependent methyltransferases"/>
    <property type="match status" value="1"/>
</dbReference>
<dbReference type="InterPro" id="IPR029063">
    <property type="entry name" value="SAM-dependent_MTases_sf"/>
</dbReference>
<dbReference type="GO" id="GO:0032259">
    <property type="term" value="P:methylation"/>
    <property type="evidence" value="ECO:0007669"/>
    <property type="project" value="UniProtKB-KW"/>
</dbReference>
<dbReference type="GO" id="GO:0008168">
    <property type="term" value="F:methyltransferase activity"/>
    <property type="evidence" value="ECO:0007669"/>
    <property type="project" value="UniProtKB-KW"/>
</dbReference>
<organism evidence="1 2">
    <name type="scientific">Niallia hominis</name>
    <dbReference type="NCBI Taxonomy" id="3133173"/>
    <lineage>
        <taxon>Bacteria</taxon>
        <taxon>Bacillati</taxon>
        <taxon>Bacillota</taxon>
        <taxon>Bacilli</taxon>
        <taxon>Bacillales</taxon>
        <taxon>Bacillaceae</taxon>
        <taxon>Niallia</taxon>
    </lineage>
</organism>
<comment type="caution">
    <text evidence="1">The sequence shown here is derived from an EMBL/GenBank/DDBJ whole genome shotgun (WGS) entry which is preliminary data.</text>
</comment>
<dbReference type="EC" id="2.1.1.-" evidence="1"/>
<accession>A0ABV1EZF8</accession>
<dbReference type="Gene3D" id="3.40.50.150">
    <property type="entry name" value="Vaccinia Virus protein VP39"/>
    <property type="match status" value="1"/>
</dbReference>
<dbReference type="InterPro" id="IPR007536">
    <property type="entry name" value="16SrRNA_methylTrfase_J"/>
</dbReference>
<dbReference type="EMBL" id="JBBMFN010000028">
    <property type="protein sequence ID" value="MEQ2466480.1"/>
    <property type="molecule type" value="Genomic_DNA"/>
</dbReference>
<sequence length="258" mass="30043">MIITTAGRTNKEMEILANKIAEKFQCKFVERKKASIDYLKAYYMMDILIIGKNRFEYYPLNTAQPFFFHPNSAVFRIKRLINQEHDPFIQATNLSKGMSFLDCTLGLASDSIVASYAVGSNGYVEGLEVNEIIAFLVKTGLKEWKTSHSTIDNAMRRVKVKHVNALEELIKKEENSMDCVYLDPMFEEEISSDGIHSLKKLAYYEELTEEIINHAKRVAKQRVVLKDHFKSSRFDRFQFEQLKRKSAKFHYGIWLKKE</sequence>
<keyword evidence="1" id="KW-0489">Methyltransferase</keyword>